<name>A0A8H6FI07_9LECA</name>
<dbReference type="OrthoDB" id="62952at2759"/>
<proteinExistence type="predicted"/>
<accession>A0A8H6FI07</accession>
<dbReference type="InterPro" id="IPR038883">
    <property type="entry name" value="AN11006-like"/>
</dbReference>
<reference evidence="1 2" key="1">
    <citation type="journal article" date="2020" name="Genomics">
        <title>Complete, high-quality genomes from long-read metagenomic sequencing of two wolf lichen thalli reveals enigmatic genome architecture.</title>
        <authorList>
            <person name="McKenzie S.K."/>
            <person name="Walston R.F."/>
            <person name="Allen J.L."/>
        </authorList>
    </citation>
    <scope>NUCLEOTIDE SEQUENCE [LARGE SCALE GENOMIC DNA]</scope>
    <source>
        <strain evidence="1">WasteWater2</strain>
    </source>
</reference>
<evidence type="ECO:0000313" key="1">
    <source>
        <dbReference type="EMBL" id="KAF6228754.1"/>
    </source>
</evidence>
<evidence type="ECO:0000313" key="2">
    <source>
        <dbReference type="Proteomes" id="UP000578531"/>
    </source>
</evidence>
<dbReference type="Proteomes" id="UP000578531">
    <property type="component" value="Unassembled WGS sequence"/>
</dbReference>
<keyword evidence="2" id="KW-1185">Reference proteome</keyword>
<dbReference type="AlphaFoldDB" id="A0A8H6FI07"/>
<protein>
    <submittedName>
        <fullName evidence="1">Uncharacterized protein</fullName>
    </submittedName>
</protein>
<dbReference type="PANTHER" id="PTHR42085:SF1">
    <property type="entry name" value="F-BOX DOMAIN-CONTAINING PROTEIN"/>
    <property type="match status" value="1"/>
</dbReference>
<dbReference type="RefSeq" id="XP_037159569.1">
    <property type="nucleotide sequence ID" value="XM_037313481.1"/>
</dbReference>
<sequence>MVRHDIAEKEPDADPRLTISYFDLALGYTTTGPCEEAVSQSAGSSQPTEEHCAGKQFQVREQTHDSSNSNQEQPVTNFTPIQEQFIASSSPGKDLFTRTSLLKPQGSTFTTIAPELRLIVYKHLFQTPATYLLRRRAGIDDDKVIKRLTHTFDSSILFTCQKIYQEALPIFYASQTFHCSSTTGGLSKIKISNPEFPADSDTPVRDGAMPPFSDNLHLMVNLSMDLEVINPGNTDAVLSKQITAFARHCPRLRTLIIHLLTGNGRIQDFPADSATASVLRQLRPRLDNLSILVLASRPHEDLPNLRLSIADNKYWSGKCWSGRCWSDQCWRGQLLLNVNPSTLQWPYLTLPSLIQGHVGSECSRTSNIASYYYFVSPQLQDDYIYKWTCQKEVEEDVGVDSLPFSTLVGAREAAAMTGWVVEGSVDWQIDLIEEEIRALYRYALGLCA</sequence>
<dbReference type="GeneID" id="59293243"/>
<organism evidence="1 2">
    <name type="scientific">Letharia columbiana</name>
    <dbReference type="NCBI Taxonomy" id="112416"/>
    <lineage>
        <taxon>Eukaryota</taxon>
        <taxon>Fungi</taxon>
        <taxon>Dikarya</taxon>
        <taxon>Ascomycota</taxon>
        <taxon>Pezizomycotina</taxon>
        <taxon>Lecanoromycetes</taxon>
        <taxon>OSLEUM clade</taxon>
        <taxon>Lecanoromycetidae</taxon>
        <taxon>Lecanorales</taxon>
        <taxon>Lecanorineae</taxon>
        <taxon>Parmeliaceae</taxon>
        <taxon>Letharia</taxon>
    </lineage>
</organism>
<dbReference type="EMBL" id="JACCJC010000074">
    <property type="protein sequence ID" value="KAF6228754.1"/>
    <property type="molecule type" value="Genomic_DNA"/>
</dbReference>
<gene>
    <name evidence="1" type="ORF">HO173_011601</name>
</gene>
<dbReference type="PANTHER" id="PTHR42085">
    <property type="entry name" value="F-BOX DOMAIN-CONTAINING PROTEIN"/>
    <property type="match status" value="1"/>
</dbReference>
<comment type="caution">
    <text evidence="1">The sequence shown here is derived from an EMBL/GenBank/DDBJ whole genome shotgun (WGS) entry which is preliminary data.</text>
</comment>